<dbReference type="AlphaFoldDB" id="A0A1I1HWG0"/>
<feature type="transmembrane region" description="Helical" evidence="6">
    <location>
        <begin position="33"/>
        <end position="50"/>
    </location>
</feature>
<protein>
    <submittedName>
        <fullName evidence="8">EamA domain-containing membrane protein RarD</fullName>
    </submittedName>
</protein>
<dbReference type="STRING" id="728005.SAMN04488059_103238"/>
<gene>
    <name evidence="8" type="ORF">SAMN04488059_103238</name>
</gene>
<proteinExistence type="inferred from homology"/>
<dbReference type="OrthoDB" id="8478503at2"/>
<dbReference type="Pfam" id="PF00892">
    <property type="entry name" value="EamA"/>
    <property type="match status" value="2"/>
</dbReference>
<dbReference type="SUPFAM" id="SSF103481">
    <property type="entry name" value="Multidrug resistance efflux transporter EmrE"/>
    <property type="match status" value="2"/>
</dbReference>
<evidence type="ECO:0000256" key="3">
    <source>
        <dbReference type="ARBA" id="ARBA00022692"/>
    </source>
</evidence>
<dbReference type="PANTHER" id="PTHR22911:SF6">
    <property type="entry name" value="SOLUTE CARRIER FAMILY 35 MEMBER G1"/>
    <property type="match status" value="1"/>
</dbReference>
<feature type="transmembrane region" description="Helical" evidence="6">
    <location>
        <begin position="118"/>
        <end position="135"/>
    </location>
</feature>
<feature type="transmembrane region" description="Helical" evidence="6">
    <location>
        <begin position="212"/>
        <end position="233"/>
    </location>
</feature>
<organism evidence="8 9">
    <name type="scientific">Devosia psychrophila</name>
    <dbReference type="NCBI Taxonomy" id="728005"/>
    <lineage>
        <taxon>Bacteria</taxon>
        <taxon>Pseudomonadati</taxon>
        <taxon>Pseudomonadota</taxon>
        <taxon>Alphaproteobacteria</taxon>
        <taxon>Hyphomicrobiales</taxon>
        <taxon>Devosiaceae</taxon>
        <taxon>Devosia</taxon>
    </lineage>
</organism>
<keyword evidence="5 6" id="KW-0472">Membrane</keyword>
<evidence type="ECO:0000256" key="1">
    <source>
        <dbReference type="ARBA" id="ARBA00004141"/>
    </source>
</evidence>
<sequence length="302" mass="32407">MRAIVLKVLSVCCFVVMATLLKATGTIPAGELVFFRCFFAILPVVAWLLLRRQLRTALHTKDPWGHVIRALVGASSMGLGFFALTRLPLPEATAIGYAAPLLIVMFSAVLLKERVHAFRWTAVIVGLCGVVIILWPRLTLLTGGAPMGDSETVGAIAATGGAVLTAFAMMQVRKLVQTERTEAIVIYFFISASMLSLMTIPFGWAMPTPQQAALLVGAGFAGGIGQLLLTSCYRYADMSVIAPFEYVSLLLTLVIGFFVFGDIPTIAMISGAVIIVCSGIAVILREHYLGLDRAKAREANTP</sequence>
<feature type="transmembrane region" description="Helical" evidence="6">
    <location>
        <begin position="94"/>
        <end position="111"/>
    </location>
</feature>
<dbReference type="GO" id="GO:0016020">
    <property type="term" value="C:membrane"/>
    <property type="evidence" value="ECO:0007669"/>
    <property type="project" value="UniProtKB-SubCell"/>
</dbReference>
<keyword evidence="4 6" id="KW-1133">Transmembrane helix</keyword>
<dbReference type="InterPro" id="IPR000620">
    <property type="entry name" value="EamA_dom"/>
</dbReference>
<dbReference type="InterPro" id="IPR037185">
    <property type="entry name" value="EmrE-like"/>
</dbReference>
<comment type="subcellular location">
    <subcellularLocation>
        <location evidence="1">Membrane</location>
        <topology evidence="1">Multi-pass membrane protein</topology>
    </subcellularLocation>
</comment>
<keyword evidence="3 6" id="KW-0812">Transmembrane</keyword>
<evidence type="ECO:0000313" key="8">
    <source>
        <dbReference type="EMBL" id="SFC27912.1"/>
    </source>
</evidence>
<dbReference type="EMBL" id="FOMB01000003">
    <property type="protein sequence ID" value="SFC27912.1"/>
    <property type="molecule type" value="Genomic_DNA"/>
</dbReference>
<reference evidence="8 9" key="1">
    <citation type="submission" date="2016-10" db="EMBL/GenBank/DDBJ databases">
        <authorList>
            <person name="de Groot N.N."/>
        </authorList>
    </citation>
    <scope>NUCLEOTIDE SEQUENCE [LARGE SCALE GENOMIC DNA]</scope>
    <source>
        <strain evidence="8 9">CGMCC 1.10210</strain>
    </source>
</reference>
<evidence type="ECO:0000259" key="7">
    <source>
        <dbReference type="Pfam" id="PF00892"/>
    </source>
</evidence>
<feature type="domain" description="EamA" evidence="7">
    <location>
        <begin position="154"/>
        <end position="282"/>
    </location>
</feature>
<evidence type="ECO:0000256" key="2">
    <source>
        <dbReference type="ARBA" id="ARBA00009853"/>
    </source>
</evidence>
<feature type="transmembrane region" description="Helical" evidence="6">
    <location>
        <begin position="240"/>
        <end position="260"/>
    </location>
</feature>
<evidence type="ECO:0000256" key="6">
    <source>
        <dbReference type="SAM" id="Phobius"/>
    </source>
</evidence>
<evidence type="ECO:0000256" key="4">
    <source>
        <dbReference type="ARBA" id="ARBA00022989"/>
    </source>
</evidence>
<feature type="transmembrane region" description="Helical" evidence="6">
    <location>
        <begin position="155"/>
        <end position="172"/>
    </location>
</feature>
<evidence type="ECO:0000256" key="5">
    <source>
        <dbReference type="ARBA" id="ARBA00023136"/>
    </source>
</evidence>
<dbReference type="PANTHER" id="PTHR22911">
    <property type="entry name" value="ACYL-MALONYL CONDENSING ENZYME-RELATED"/>
    <property type="match status" value="1"/>
</dbReference>
<dbReference type="Proteomes" id="UP000182258">
    <property type="component" value="Unassembled WGS sequence"/>
</dbReference>
<feature type="transmembrane region" description="Helical" evidence="6">
    <location>
        <begin position="266"/>
        <end position="284"/>
    </location>
</feature>
<feature type="transmembrane region" description="Helical" evidence="6">
    <location>
        <begin position="184"/>
        <end position="206"/>
    </location>
</feature>
<feature type="transmembrane region" description="Helical" evidence="6">
    <location>
        <begin position="70"/>
        <end position="88"/>
    </location>
</feature>
<feature type="domain" description="EamA" evidence="7">
    <location>
        <begin position="2"/>
        <end position="134"/>
    </location>
</feature>
<accession>A0A1I1HWG0</accession>
<comment type="similarity">
    <text evidence="2">Belongs to the drug/metabolite transporter (DMT) superfamily. 10 TMS drug/metabolite exporter (DME) (TC 2.A.7.3) family.</text>
</comment>
<evidence type="ECO:0000313" key="9">
    <source>
        <dbReference type="Proteomes" id="UP000182258"/>
    </source>
</evidence>
<name>A0A1I1HWG0_9HYPH</name>